<name>A0ABQ6N6T9_9STRA</name>
<accession>A0ABQ6N6T9</accession>
<protein>
    <recommendedName>
        <fullName evidence="6">CWH43-like N-terminal domain-containing protein</fullName>
    </recommendedName>
</protein>
<evidence type="ECO:0000256" key="3">
    <source>
        <dbReference type="ARBA" id="ARBA00022989"/>
    </source>
</evidence>
<gene>
    <name evidence="7" type="ORF">TeGR_g12688</name>
</gene>
<evidence type="ECO:0000256" key="4">
    <source>
        <dbReference type="ARBA" id="ARBA00023136"/>
    </source>
</evidence>
<dbReference type="PROSITE" id="PS51257">
    <property type="entry name" value="PROKAR_LIPOPROTEIN"/>
    <property type="match status" value="1"/>
</dbReference>
<keyword evidence="4 5" id="KW-0472">Membrane</keyword>
<feature type="transmembrane region" description="Helical" evidence="5">
    <location>
        <begin position="12"/>
        <end position="32"/>
    </location>
</feature>
<dbReference type="PANTHER" id="PTHR21324:SF2">
    <property type="entry name" value="EG:22E5.9 PROTEIN"/>
    <property type="match status" value="1"/>
</dbReference>
<feature type="transmembrane region" description="Helical" evidence="5">
    <location>
        <begin position="87"/>
        <end position="107"/>
    </location>
</feature>
<keyword evidence="8" id="KW-1185">Reference proteome</keyword>
<keyword evidence="3 5" id="KW-1133">Transmembrane helix</keyword>
<evidence type="ECO:0000256" key="1">
    <source>
        <dbReference type="ARBA" id="ARBA00004127"/>
    </source>
</evidence>
<feature type="transmembrane region" description="Helical" evidence="5">
    <location>
        <begin position="119"/>
        <end position="138"/>
    </location>
</feature>
<proteinExistence type="predicted"/>
<evidence type="ECO:0000313" key="8">
    <source>
        <dbReference type="Proteomes" id="UP001165060"/>
    </source>
</evidence>
<dbReference type="InterPro" id="IPR050911">
    <property type="entry name" value="DRAM/TMEM150_Autophagy_Mod"/>
</dbReference>
<evidence type="ECO:0000259" key="6">
    <source>
        <dbReference type="Pfam" id="PF10277"/>
    </source>
</evidence>
<feature type="transmembrane region" description="Helical" evidence="5">
    <location>
        <begin position="55"/>
        <end position="75"/>
    </location>
</feature>
<comment type="caution">
    <text evidence="7">The sequence shown here is derived from an EMBL/GenBank/DDBJ whole genome shotgun (WGS) entry which is preliminary data.</text>
</comment>
<evidence type="ECO:0000256" key="2">
    <source>
        <dbReference type="ARBA" id="ARBA00022692"/>
    </source>
</evidence>
<dbReference type="Pfam" id="PF10277">
    <property type="entry name" value="Frag1"/>
    <property type="match status" value="1"/>
</dbReference>
<feature type="transmembrane region" description="Helical" evidence="5">
    <location>
        <begin position="190"/>
        <end position="207"/>
    </location>
</feature>
<dbReference type="EMBL" id="BRYB01002207">
    <property type="protein sequence ID" value="GMI41265.1"/>
    <property type="molecule type" value="Genomic_DNA"/>
</dbReference>
<dbReference type="Proteomes" id="UP001165060">
    <property type="component" value="Unassembled WGS sequence"/>
</dbReference>
<dbReference type="InterPro" id="IPR019402">
    <property type="entry name" value="CWH43_N"/>
</dbReference>
<organism evidence="7 8">
    <name type="scientific">Tetraparma gracilis</name>
    <dbReference type="NCBI Taxonomy" id="2962635"/>
    <lineage>
        <taxon>Eukaryota</taxon>
        <taxon>Sar</taxon>
        <taxon>Stramenopiles</taxon>
        <taxon>Ochrophyta</taxon>
        <taxon>Bolidophyceae</taxon>
        <taxon>Parmales</taxon>
        <taxon>Triparmaceae</taxon>
        <taxon>Tetraparma</taxon>
    </lineage>
</organism>
<dbReference type="PANTHER" id="PTHR21324">
    <property type="entry name" value="FASTING-INDUCIBLE INTEGRAL MEMBRANE PROTEIN TM6P1-RELATED"/>
    <property type="match status" value="1"/>
</dbReference>
<comment type="subcellular location">
    <subcellularLocation>
        <location evidence="1">Endomembrane system</location>
        <topology evidence="1">Multi-pass membrane protein</topology>
    </subcellularLocation>
</comment>
<feature type="domain" description="CWH43-like N-terminal" evidence="6">
    <location>
        <begin position="19"/>
        <end position="209"/>
    </location>
</feature>
<keyword evidence="2 5" id="KW-0812">Transmembrane</keyword>
<feature type="transmembrane region" description="Helical" evidence="5">
    <location>
        <begin position="159"/>
        <end position="178"/>
    </location>
</feature>
<reference evidence="7 8" key="1">
    <citation type="journal article" date="2023" name="Commun. Biol.">
        <title>Genome analysis of Parmales, the sister group of diatoms, reveals the evolutionary specialization of diatoms from phago-mixotrophs to photoautotrophs.</title>
        <authorList>
            <person name="Ban H."/>
            <person name="Sato S."/>
            <person name="Yoshikawa S."/>
            <person name="Yamada K."/>
            <person name="Nakamura Y."/>
            <person name="Ichinomiya M."/>
            <person name="Sato N."/>
            <person name="Blanc-Mathieu R."/>
            <person name="Endo H."/>
            <person name="Kuwata A."/>
            <person name="Ogata H."/>
        </authorList>
    </citation>
    <scope>NUCLEOTIDE SEQUENCE [LARGE SCALE GENOMIC DNA]</scope>
</reference>
<evidence type="ECO:0000313" key="7">
    <source>
        <dbReference type="EMBL" id="GMI41265.1"/>
    </source>
</evidence>
<sequence length="228" mass="25027">MSTIVKEWHITRLFDAFMLAGTAGLGACYVWARHLGHVGTFCDISDLVVHMPERVLFRVNFGFVGALLSLMSIPMYTMLSQRVPSSLTNVAAVFQVLSGFGVVLVGACGPSENITVHLIGAFLGFGGSAIAQILYNFVLYQEDTKTQTESSKKFFVRRCILSVSFLVTAVVCGLGNAGVLPDPTKHVAEWGLWFILLGWYFTMRWDLKDFCVASVEDEAAYIGVPLLL</sequence>
<evidence type="ECO:0000256" key="5">
    <source>
        <dbReference type="SAM" id="Phobius"/>
    </source>
</evidence>